<dbReference type="GO" id="GO:0008970">
    <property type="term" value="F:phospholipase A1 activity"/>
    <property type="evidence" value="ECO:0007669"/>
    <property type="project" value="UniProtKB-EC"/>
</dbReference>
<evidence type="ECO:0000256" key="5">
    <source>
        <dbReference type="ARBA" id="ARBA00013179"/>
    </source>
</evidence>
<evidence type="ECO:0000256" key="8">
    <source>
        <dbReference type="ARBA" id="ARBA00022452"/>
    </source>
</evidence>
<accession>A0A6F8PP71</accession>
<evidence type="ECO:0000256" key="1">
    <source>
        <dbReference type="ARBA" id="ARBA00000111"/>
    </source>
</evidence>
<dbReference type="Pfam" id="PF02253">
    <property type="entry name" value="PLA1"/>
    <property type="match status" value="1"/>
</dbReference>
<evidence type="ECO:0000256" key="7">
    <source>
        <dbReference type="ARBA" id="ARBA00021726"/>
    </source>
</evidence>
<feature type="active site" description="Nucleophile" evidence="18">
    <location>
        <position position="197"/>
    </location>
</feature>
<feature type="signal peptide" evidence="20">
    <location>
        <begin position="1"/>
        <end position="23"/>
    </location>
</feature>
<dbReference type="CDD" id="cd00541">
    <property type="entry name" value="OMPLA"/>
    <property type="match status" value="1"/>
</dbReference>
<dbReference type="EC" id="3.1.1.32" evidence="5 20"/>
<feature type="chain" id="PRO_5026378496" description="Phospholipase A1" evidence="20">
    <location>
        <begin position="24"/>
        <end position="327"/>
    </location>
</feature>
<dbReference type="GO" id="GO:0016042">
    <property type="term" value="P:lipid catabolic process"/>
    <property type="evidence" value="ECO:0007669"/>
    <property type="project" value="UniProtKB-KW"/>
</dbReference>
<evidence type="ECO:0000256" key="11">
    <source>
        <dbReference type="ARBA" id="ARBA00022729"/>
    </source>
</evidence>
<comment type="cofactor">
    <cofactor evidence="20">
        <name>Ca(2+)</name>
        <dbReference type="ChEBI" id="CHEBI:29108"/>
    </cofactor>
    <text evidence="20">Binds 1 Ca(2+) ion per monomer. In the dimeric form the Ca(2+) is bound by different amino acids with binding of each Ca(2+) shared with ligands coming from each monomer. The Ca(2+) ion may have a role in catalysis.</text>
</comment>
<keyword evidence="16" id="KW-0472">Membrane</keyword>
<dbReference type="InterPro" id="IPR036541">
    <property type="entry name" value="PLipase_A1_sf"/>
</dbReference>
<evidence type="ECO:0000256" key="14">
    <source>
        <dbReference type="ARBA" id="ARBA00022963"/>
    </source>
</evidence>
<evidence type="ECO:0000313" key="22">
    <source>
        <dbReference type="Proteomes" id="UP000501466"/>
    </source>
</evidence>
<sequence length="327" mass="38179">MILNAFKVGLFTGLVLCSQLALAEGAPQYDTDCVQKALLDSATTLEEIRKQCVLKEAKNIEISAFEKRLQQERLNRNNQFSIQSYLPNYVLFGSYNFSGTNQKPFKEVYEGEEFFDPVEVKFQISLKVPISENFLGWGDHWFVGYTNRSFWQAYNHTISAPFRETNHAPEAWISFDNDWRLLGWQNRLVDLGVVHQSNGQTGALSRSWNRAYLRFIFEQENSAFGFMPWIRLPETDPTDDNPDILKYMGYGEFYYLTKYDEQNFRVIVRNNFDANDNKGSFELSYTYPIHRNLNGYVQWFYGYGESLIDYNYKNNTLSLGVQLGNLF</sequence>
<dbReference type="AlphaFoldDB" id="A0A6F8PP71"/>
<dbReference type="PANTHER" id="PTHR40457:SF1">
    <property type="entry name" value="PHOSPHOLIPASE A1"/>
    <property type="match status" value="1"/>
</dbReference>
<evidence type="ECO:0000256" key="17">
    <source>
        <dbReference type="ARBA" id="ARBA00023237"/>
    </source>
</evidence>
<comment type="catalytic activity">
    <reaction evidence="1 20">
        <text>a 1,2-diacyl-sn-glycero-3-phosphocholine + H2O = a 2-acyl-sn-glycero-3-phosphocholine + a fatty acid + H(+)</text>
        <dbReference type="Rhea" id="RHEA:18689"/>
        <dbReference type="ChEBI" id="CHEBI:15377"/>
        <dbReference type="ChEBI" id="CHEBI:15378"/>
        <dbReference type="ChEBI" id="CHEBI:28868"/>
        <dbReference type="ChEBI" id="CHEBI:57643"/>
        <dbReference type="ChEBI" id="CHEBI:57875"/>
        <dbReference type="EC" id="3.1.1.32"/>
    </reaction>
</comment>
<keyword evidence="15 20" id="KW-0443">Lipid metabolism</keyword>
<dbReference type="KEGG" id="tzo:THMIRHAT_15360"/>
<dbReference type="RefSeq" id="WP_173291562.1">
    <property type="nucleotide sequence ID" value="NZ_AP021888.1"/>
</dbReference>
<evidence type="ECO:0000256" key="20">
    <source>
        <dbReference type="RuleBase" id="RU366027"/>
    </source>
</evidence>
<evidence type="ECO:0000256" key="15">
    <source>
        <dbReference type="ARBA" id="ARBA00023098"/>
    </source>
</evidence>
<comment type="function">
    <text evidence="20">Hydrolysis of phosphatidylcholine with phospholipase A2 (EC 3.1.1.4) and phospholipase A1 (EC 3.1.1.32) activities.</text>
</comment>
<dbReference type="GO" id="GO:0009279">
    <property type="term" value="C:cell outer membrane"/>
    <property type="evidence" value="ECO:0007669"/>
    <property type="project" value="UniProtKB-SubCell"/>
</dbReference>
<comment type="similarity">
    <text evidence="3 20">Belongs to the phospholipase A1 family.</text>
</comment>
<evidence type="ECO:0000256" key="12">
    <source>
        <dbReference type="ARBA" id="ARBA00022801"/>
    </source>
</evidence>
<evidence type="ECO:0000256" key="18">
    <source>
        <dbReference type="PIRSR" id="PIRSR603187-1"/>
    </source>
</evidence>
<dbReference type="InterPro" id="IPR003187">
    <property type="entry name" value="PLipase_A1"/>
</dbReference>
<dbReference type="GO" id="GO:0004623">
    <property type="term" value="F:phospholipase A2 activity"/>
    <property type="evidence" value="ECO:0007669"/>
    <property type="project" value="UniProtKB-EC"/>
</dbReference>
<dbReference type="PRINTS" id="PR01486">
    <property type="entry name" value="PHPHLIPASEA1"/>
</dbReference>
<comment type="catalytic activity">
    <reaction evidence="2 20">
        <text>a 1,2-diacyl-sn-glycero-3-phosphocholine + H2O = a 1-acyl-sn-glycero-3-phosphocholine + a fatty acid + H(+)</text>
        <dbReference type="Rhea" id="RHEA:15801"/>
        <dbReference type="ChEBI" id="CHEBI:15377"/>
        <dbReference type="ChEBI" id="CHEBI:15378"/>
        <dbReference type="ChEBI" id="CHEBI:28868"/>
        <dbReference type="ChEBI" id="CHEBI:57643"/>
        <dbReference type="ChEBI" id="CHEBI:58168"/>
        <dbReference type="EC" id="3.1.1.4"/>
    </reaction>
</comment>
<dbReference type="EMBL" id="AP021888">
    <property type="protein sequence ID" value="BBP43790.1"/>
    <property type="molecule type" value="Genomic_DNA"/>
</dbReference>
<keyword evidence="10 19" id="KW-0479">Metal-binding</keyword>
<evidence type="ECO:0000256" key="6">
    <source>
        <dbReference type="ARBA" id="ARBA00013278"/>
    </source>
</evidence>
<comment type="subunit">
    <text evidence="4 20">Homodimer; dimerization is reversible, and the dimeric form is the active one.</text>
</comment>
<dbReference type="EC" id="3.1.1.4" evidence="6 20"/>
<evidence type="ECO:0000256" key="9">
    <source>
        <dbReference type="ARBA" id="ARBA00022692"/>
    </source>
</evidence>
<dbReference type="SUPFAM" id="SSF56931">
    <property type="entry name" value="Outer membrane phospholipase A (OMPLA)"/>
    <property type="match status" value="1"/>
</dbReference>
<evidence type="ECO:0000256" key="10">
    <source>
        <dbReference type="ARBA" id="ARBA00022723"/>
    </source>
</evidence>
<evidence type="ECO:0000256" key="2">
    <source>
        <dbReference type="ARBA" id="ARBA00001604"/>
    </source>
</evidence>
<gene>
    <name evidence="21" type="ORF">THMIRHAT_15360</name>
</gene>
<keyword evidence="8" id="KW-1134">Transmembrane beta strand</keyword>
<dbReference type="PANTHER" id="PTHR40457">
    <property type="entry name" value="PHOSPHOLIPASE A1"/>
    <property type="match status" value="1"/>
</dbReference>
<evidence type="ECO:0000256" key="13">
    <source>
        <dbReference type="ARBA" id="ARBA00022837"/>
    </source>
</evidence>
<evidence type="ECO:0000256" key="16">
    <source>
        <dbReference type="ARBA" id="ARBA00023136"/>
    </source>
</evidence>
<keyword evidence="9" id="KW-0812">Transmembrane</keyword>
<evidence type="ECO:0000313" key="21">
    <source>
        <dbReference type="EMBL" id="BBP43790.1"/>
    </source>
</evidence>
<dbReference type="Gene3D" id="2.40.230.10">
    <property type="entry name" value="Phospholipase A1"/>
    <property type="match status" value="1"/>
</dbReference>
<proteinExistence type="inferred from homology"/>
<keyword evidence="12 20" id="KW-0378">Hydrolase</keyword>
<feature type="binding site" description="in dimeric form" evidence="19">
    <location>
        <position position="240"/>
    </location>
    <ligand>
        <name>Ca(2+)</name>
        <dbReference type="ChEBI" id="CHEBI:29108"/>
        <label>1</label>
    </ligand>
</feature>
<keyword evidence="13 19" id="KW-0106">Calcium</keyword>
<feature type="binding site" description="in dimeric form" evidence="19">
    <location>
        <position position="205"/>
    </location>
    <ligand>
        <name>Ca(2+)</name>
        <dbReference type="ChEBI" id="CHEBI:29108"/>
        <label>1</label>
    </ligand>
</feature>
<feature type="binding site" description="in dimeric form" evidence="19">
    <location>
        <position position="159"/>
    </location>
    <ligand>
        <name>Ca(2+)</name>
        <dbReference type="ChEBI" id="CHEBI:29108"/>
        <label>1</label>
    </ligand>
</feature>
<organism evidence="21 22">
    <name type="scientific">Thiosulfativibrio zosterae</name>
    <dbReference type="NCBI Taxonomy" id="2675053"/>
    <lineage>
        <taxon>Bacteria</taxon>
        <taxon>Pseudomonadati</taxon>
        <taxon>Pseudomonadota</taxon>
        <taxon>Gammaproteobacteria</taxon>
        <taxon>Thiotrichales</taxon>
        <taxon>Piscirickettsiaceae</taxon>
        <taxon>Thiosulfativibrio</taxon>
    </lineage>
</organism>
<evidence type="ECO:0000256" key="19">
    <source>
        <dbReference type="PIRSR" id="PIRSR603187-2"/>
    </source>
</evidence>
<feature type="active site" description="Proton acceptor" evidence="18">
    <location>
        <position position="195"/>
    </location>
</feature>
<keyword evidence="22" id="KW-1185">Reference proteome</keyword>
<keyword evidence="17 20" id="KW-0998">Cell outer membrane</keyword>
<name>A0A6F8PP71_9GAMM</name>
<keyword evidence="11 20" id="KW-0732">Signal</keyword>
<keyword evidence="14 20" id="KW-0442">Lipid degradation</keyword>
<protein>
    <recommendedName>
        <fullName evidence="7 20">Phospholipase A1</fullName>
        <ecNumber evidence="5 20">3.1.1.32</ecNumber>
        <ecNumber evidence="6 20">3.1.1.4</ecNumber>
    </recommendedName>
    <alternativeName>
        <fullName evidence="20">Phosphatidylcholine 1-acylhydrolase</fullName>
    </alternativeName>
</protein>
<evidence type="ECO:0000256" key="3">
    <source>
        <dbReference type="ARBA" id="ARBA00010525"/>
    </source>
</evidence>
<dbReference type="Proteomes" id="UP000501466">
    <property type="component" value="Chromosome"/>
</dbReference>
<reference evidence="22" key="1">
    <citation type="submission" date="2019-11" db="EMBL/GenBank/DDBJ databases">
        <title>Isolation and characterization of two novel species in the genus Thiomicrorhabdus.</title>
        <authorList>
            <person name="Mochizuki J."/>
            <person name="Kojima H."/>
            <person name="Fukui M."/>
        </authorList>
    </citation>
    <scope>NUCLEOTIDE SEQUENCE [LARGE SCALE GENOMIC DNA]</scope>
    <source>
        <strain evidence="22">AkT22</strain>
    </source>
</reference>
<dbReference type="GO" id="GO:0005509">
    <property type="term" value="F:calcium ion binding"/>
    <property type="evidence" value="ECO:0007669"/>
    <property type="project" value="TreeGrafter"/>
</dbReference>
<comment type="subcellular location">
    <subcellularLocation>
        <location evidence="20">Cell outer membrane</location>
        <topology evidence="20">Multi-pass membrane protein</topology>
    </subcellularLocation>
    <text evidence="20">One of the very few enzymes located there.</text>
</comment>
<evidence type="ECO:0000256" key="4">
    <source>
        <dbReference type="ARBA" id="ARBA00011702"/>
    </source>
</evidence>